<dbReference type="STRING" id="29349.CLOTH_09280"/>
<dbReference type="RefSeq" id="WP_079411645.1">
    <property type="nucleotide sequence ID" value="NZ_MZGW01000002.1"/>
</dbReference>
<dbReference type="Gene3D" id="3.20.20.140">
    <property type="entry name" value="Metal-dependent hydrolases"/>
    <property type="match status" value="1"/>
</dbReference>
<evidence type="ECO:0000256" key="8">
    <source>
        <dbReference type="RuleBase" id="RU366003"/>
    </source>
</evidence>
<keyword evidence="5 8" id="KW-0378">Hydrolase</keyword>
<name>A0A1V4I9D3_9FIRM</name>
<proteinExistence type="inferred from homology"/>
<evidence type="ECO:0000256" key="1">
    <source>
        <dbReference type="ARBA" id="ARBA00004970"/>
    </source>
</evidence>
<keyword evidence="11" id="KW-1185">Reference proteome</keyword>
<dbReference type="PANTHER" id="PTHR21039:SF0">
    <property type="entry name" value="HISTIDINOL-PHOSPHATASE"/>
    <property type="match status" value="1"/>
</dbReference>
<comment type="pathway">
    <text evidence="1 8">Amino-acid biosynthesis; L-histidine biosynthesis; L-histidine from 5-phospho-alpha-D-ribose 1-diphosphate: step 8/9.</text>
</comment>
<dbReference type="EC" id="3.1.3.15" evidence="3 8"/>
<dbReference type="PANTHER" id="PTHR21039">
    <property type="entry name" value="HISTIDINOL PHOSPHATASE-RELATED"/>
    <property type="match status" value="1"/>
</dbReference>
<dbReference type="SUPFAM" id="SSF89550">
    <property type="entry name" value="PHP domain-like"/>
    <property type="match status" value="1"/>
</dbReference>
<comment type="catalytic activity">
    <reaction evidence="7 8">
        <text>L-histidinol phosphate + H2O = L-histidinol + phosphate</text>
        <dbReference type="Rhea" id="RHEA:14465"/>
        <dbReference type="ChEBI" id="CHEBI:15377"/>
        <dbReference type="ChEBI" id="CHEBI:43474"/>
        <dbReference type="ChEBI" id="CHEBI:57699"/>
        <dbReference type="ChEBI" id="CHEBI:57980"/>
        <dbReference type="EC" id="3.1.3.15"/>
    </reaction>
</comment>
<evidence type="ECO:0000313" key="11">
    <source>
        <dbReference type="Proteomes" id="UP000190140"/>
    </source>
</evidence>
<dbReference type="InterPro" id="IPR016195">
    <property type="entry name" value="Pol/histidinol_Pase-like"/>
</dbReference>
<dbReference type="GO" id="GO:0005737">
    <property type="term" value="C:cytoplasm"/>
    <property type="evidence" value="ECO:0007669"/>
    <property type="project" value="TreeGrafter"/>
</dbReference>
<evidence type="ECO:0000256" key="3">
    <source>
        <dbReference type="ARBA" id="ARBA00013085"/>
    </source>
</evidence>
<gene>
    <name evidence="10" type="primary">hisK</name>
    <name evidence="10" type="ORF">CLOTH_09280</name>
</gene>
<evidence type="ECO:0000313" key="10">
    <source>
        <dbReference type="EMBL" id="OPJ56523.1"/>
    </source>
</evidence>
<dbReference type="AlphaFoldDB" id="A0A1V4I9D3"/>
<comment type="caution">
    <text evidence="10">The sequence shown here is derived from an EMBL/GenBank/DDBJ whole genome shotgun (WGS) entry which is preliminary data.</text>
</comment>
<evidence type="ECO:0000256" key="7">
    <source>
        <dbReference type="ARBA" id="ARBA00049158"/>
    </source>
</evidence>
<keyword evidence="6 8" id="KW-0368">Histidine biosynthesis</keyword>
<dbReference type="InterPro" id="IPR010140">
    <property type="entry name" value="Histidinol_P_phosphatase_HisJ"/>
</dbReference>
<evidence type="ECO:0000256" key="5">
    <source>
        <dbReference type="ARBA" id="ARBA00022801"/>
    </source>
</evidence>
<dbReference type="Proteomes" id="UP000190140">
    <property type="component" value="Unassembled WGS sequence"/>
</dbReference>
<dbReference type="NCBIfam" id="TIGR01856">
    <property type="entry name" value="hisJ_fam"/>
    <property type="match status" value="1"/>
</dbReference>
<dbReference type="OrthoDB" id="9775255at2"/>
<protein>
    <recommendedName>
        <fullName evidence="3 8">Histidinol-phosphatase</fullName>
        <shortName evidence="8">HolPase</shortName>
        <ecNumber evidence="3 8">3.1.3.15</ecNumber>
    </recommendedName>
</protein>
<dbReference type="EMBL" id="MZGW01000002">
    <property type="protein sequence ID" value="OPJ56523.1"/>
    <property type="molecule type" value="Genomic_DNA"/>
</dbReference>
<evidence type="ECO:0000256" key="4">
    <source>
        <dbReference type="ARBA" id="ARBA00022605"/>
    </source>
</evidence>
<accession>A0A1V4I9D3</accession>
<reference evidence="10 11" key="1">
    <citation type="submission" date="2017-03" db="EMBL/GenBank/DDBJ databases">
        <title>Genome sequence of Clostridium thermoalcaliphilum DSM 7309.</title>
        <authorList>
            <person name="Poehlein A."/>
            <person name="Daniel R."/>
        </authorList>
    </citation>
    <scope>NUCLEOTIDE SEQUENCE [LARGE SCALE GENOMIC DNA]</scope>
    <source>
        <strain evidence="10 11">DSM 7309</strain>
    </source>
</reference>
<dbReference type="GO" id="GO:0000105">
    <property type="term" value="P:L-histidine biosynthetic process"/>
    <property type="evidence" value="ECO:0007669"/>
    <property type="project" value="UniProtKB-UniRule"/>
</dbReference>
<evidence type="ECO:0000259" key="9">
    <source>
        <dbReference type="SMART" id="SM00481"/>
    </source>
</evidence>
<comment type="similarity">
    <text evidence="2 8">Belongs to the PHP hydrolase family. HisK subfamily.</text>
</comment>
<feature type="domain" description="Polymerase/histidinol phosphatase N-terminal" evidence="9">
    <location>
        <begin position="3"/>
        <end position="85"/>
    </location>
</feature>
<sequence length="266" mass="30791">MFFDYHIHSNFSSDCKTDMNDTIKRAIELGIYEICFTDHVDYDYPDLSIDFDIDLDKYFEKLDNLALKYQDKISIKKGIEMGLQPHIIQKCNESISSYPFDFVICSIHSAEKKDLYNGDIFKGISQKEGYEKYYLDVLNIVKNFDNYSVLGHLDIIKRYGNFESFLDDSNFTDLIEEILKNIISRGKGIEVNTSGFRYGLNSASPTVEVLKLYKNLGGEIITTGSDSHTPDNLCYKFDYIYELLKSVGFNYITTFDKMNPKFIKIS</sequence>
<dbReference type="InterPro" id="IPR004013">
    <property type="entry name" value="PHP_dom"/>
</dbReference>
<evidence type="ECO:0000256" key="2">
    <source>
        <dbReference type="ARBA" id="ARBA00009152"/>
    </source>
</evidence>
<dbReference type="GO" id="GO:0004401">
    <property type="term" value="F:histidinol-phosphatase activity"/>
    <property type="evidence" value="ECO:0007669"/>
    <property type="project" value="UniProtKB-UniRule"/>
</dbReference>
<evidence type="ECO:0000256" key="6">
    <source>
        <dbReference type="ARBA" id="ARBA00023102"/>
    </source>
</evidence>
<dbReference type="InterPro" id="IPR003141">
    <property type="entry name" value="Pol/His_phosphatase_N"/>
</dbReference>
<dbReference type="UniPathway" id="UPA00031">
    <property type="reaction ID" value="UER00013"/>
</dbReference>
<organism evidence="10 11">
    <name type="scientific">Alkalithermobacter paradoxus</name>
    <dbReference type="NCBI Taxonomy" id="29349"/>
    <lineage>
        <taxon>Bacteria</taxon>
        <taxon>Bacillati</taxon>
        <taxon>Bacillota</taxon>
        <taxon>Clostridia</taxon>
        <taxon>Peptostreptococcales</taxon>
        <taxon>Tepidibacteraceae</taxon>
        <taxon>Alkalithermobacter</taxon>
    </lineage>
</organism>
<keyword evidence="4 8" id="KW-0028">Amino-acid biosynthesis</keyword>
<dbReference type="SMART" id="SM00481">
    <property type="entry name" value="POLIIIAc"/>
    <property type="match status" value="1"/>
</dbReference>
<dbReference type="Pfam" id="PF02811">
    <property type="entry name" value="PHP"/>
    <property type="match status" value="1"/>
</dbReference>